<accession>A0ABV9LI12</accession>
<name>A0ABV9LI12_9ACTN</name>
<feature type="region of interest" description="Disordered" evidence="1">
    <location>
        <begin position="1"/>
        <end position="83"/>
    </location>
</feature>
<dbReference type="InterPro" id="IPR005149">
    <property type="entry name" value="Tscrpt_reg_PadR_N"/>
</dbReference>
<proteinExistence type="predicted"/>
<organism evidence="3 4">
    <name type="scientific">Geodermatophilus arenarius</name>
    <dbReference type="NCBI Taxonomy" id="1137990"/>
    <lineage>
        <taxon>Bacteria</taxon>
        <taxon>Bacillati</taxon>
        <taxon>Actinomycetota</taxon>
        <taxon>Actinomycetes</taxon>
        <taxon>Geodermatophilales</taxon>
        <taxon>Geodermatophilaceae</taxon>
        <taxon>Geodermatophilus</taxon>
    </lineage>
</organism>
<feature type="compositionally biased region" description="Basic residues" evidence="1">
    <location>
        <begin position="13"/>
        <end position="24"/>
    </location>
</feature>
<dbReference type="Proteomes" id="UP001596025">
    <property type="component" value="Unassembled WGS sequence"/>
</dbReference>
<gene>
    <name evidence="3" type="ORF">ACFO3M_08590</name>
</gene>
<sequence>MHDPRSEGWRPGGRGHGRGQRPRGSRPSGPGGGGSGPSGFGFGGPGGTGGGAGFGGPGGPGGPGFGPGSDPAAGSQRRGGRGRVLGGDVRAAVLLLLAEQPMHGYQLMQAVAERSGGRWTPSPGAIYPTLSQLEDEGLVTVTADAGRKLATLTDAGRSAVEELRGTGNDPFGGGTAGAPTADLRGLLDQLHGAVRQVARTGTEAQLTAAAGVLAEARRALYLLLAEGPDGTPHAGTPETPQA</sequence>
<dbReference type="RefSeq" id="WP_387988160.1">
    <property type="nucleotide sequence ID" value="NZ_JBHSGR010000007.1"/>
</dbReference>
<dbReference type="CDD" id="cd00090">
    <property type="entry name" value="HTH_ARSR"/>
    <property type="match status" value="1"/>
</dbReference>
<reference evidence="4" key="1">
    <citation type="journal article" date="2019" name="Int. J. Syst. Evol. Microbiol.">
        <title>The Global Catalogue of Microorganisms (GCM) 10K type strain sequencing project: providing services to taxonomists for standard genome sequencing and annotation.</title>
        <authorList>
            <consortium name="The Broad Institute Genomics Platform"/>
            <consortium name="The Broad Institute Genome Sequencing Center for Infectious Disease"/>
            <person name="Wu L."/>
            <person name="Ma J."/>
        </authorList>
    </citation>
    <scope>NUCLEOTIDE SEQUENCE [LARGE SCALE GENOMIC DNA]</scope>
    <source>
        <strain evidence="4">CCUG 62763</strain>
    </source>
</reference>
<dbReference type="InterPro" id="IPR036390">
    <property type="entry name" value="WH_DNA-bd_sf"/>
</dbReference>
<protein>
    <submittedName>
        <fullName evidence="3">PadR family transcriptional regulator</fullName>
    </submittedName>
</protein>
<dbReference type="Pfam" id="PF03551">
    <property type="entry name" value="PadR"/>
    <property type="match status" value="1"/>
</dbReference>
<evidence type="ECO:0000313" key="4">
    <source>
        <dbReference type="Proteomes" id="UP001596025"/>
    </source>
</evidence>
<dbReference type="PANTHER" id="PTHR43252:SF2">
    <property type="entry name" value="TRANSCRIPTION REGULATOR, PADR-LIKE FAMILY"/>
    <property type="match status" value="1"/>
</dbReference>
<dbReference type="PANTHER" id="PTHR43252">
    <property type="entry name" value="TRANSCRIPTIONAL REGULATOR YQJI"/>
    <property type="match status" value="1"/>
</dbReference>
<evidence type="ECO:0000259" key="2">
    <source>
        <dbReference type="Pfam" id="PF03551"/>
    </source>
</evidence>
<evidence type="ECO:0000256" key="1">
    <source>
        <dbReference type="SAM" id="MobiDB-lite"/>
    </source>
</evidence>
<dbReference type="EMBL" id="JBHSGR010000007">
    <property type="protein sequence ID" value="MFC4693441.1"/>
    <property type="molecule type" value="Genomic_DNA"/>
</dbReference>
<keyword evidence="4" id="KW-1185">Reference proteome</keyword>
<dbReference type="InterPro" id="IPR036388">
    <property type="entry name" value="WH-like_DNA-bd_sf"/>
</dbReference>
<dbReference type="InterPro" id="IPR011991">
    <property type="entry name" value="ArsR-like_HTH"/>
</dbReference>
<comment type="caution">
    <text evidence="3">The sequence shown here is derived from an EMBL/GenBank/DDBJ whole genome shotgun (WGS) entry which is preliminary data.</text>
</comment>
<dbReference type="SUPFAM" id="SSF46785">
    <property type="entry name" value="Winged helix' DNA-binding domain"/>
    <property type="match status" value="1"/>
</dbReference>
<feature type="compositionally biased region" description="Gly residues" evidence="1">
    <location>
        <begin position="29"/>
        <end position="67"/>
    </location>
</feature>
<dbReference type="Gene3D" id="1.10.10.10">
    <property type="entry name" value="Winged helix-like DNA-binding domain superfamily/Winged helix DNA-binding domain"/>
    <property type="match status" value="1"/>
</dbReference>
<evidence type="ECO:0000313" key="3">
    <source>
        <dbReference type="EMBL" id="MFC4693441.1"/>
    </source>
</evidence>
<feature type="domain" description="Transcription regulator PadR N-terminal" evidence="2">
    <location>
        <begin position="93"/>
        <end position="161"/>
    </location>
</feature>